<dbReference type="AlphaFoldDB" id="A0A426XK31"/>
<evidence type="ECO:0000313" key="3">
    <source>
        <dbReference type="Proteomes" id="UP000287651"/>
    </source>
</evidence>
<gene>
    <name evidence="2" type="ORF">B296_00053972</name>
</gene>
<proteinExistence type="predicted"/>
<name>A0A426XK31_ENSVE</name>
<reference evidence="2 3" key="1">
    <citation type="journal article" date="2014" name="Agronomy (Basel)">
        <title>A Draft Genome Sequence for Ensete ventricosum, the Drought-Tolerant Tree Against Hunger.</title>
        <authorList>
            <person name="Harrison J."/>
            <person name="Moore K.A."/>
            <person name="Paszkiewicz K."/>
            <person name="Jones T."/>
            <person name="Grant M."/>
            <person name="Ambacheew D."/>
            <person name="Muzemil S."/>
            <person name="Studholme D.J."/>
        </authorList>
    </citation>
    <scope>NUCLEOTIDE SEQUENCE [LARGE SCALE GENOMIC DNA]</scope>
</reference>
<organism evidence="2 3">
    <name type="scientific">Ensete ventricosum</name>
    <name type="common">Abyssinian banana</name>
    <name type="synonym">Musa ensete</name>
    <dbReference type="NCBI Taxonomy" id="4639"/>
    <lineage>
        <taxon>Eukaryota</taxon>
        <taxon>Viridiplantae</taxon>
        <taxon>Streptophyta</taxon>
        <taxon>Embryophyta</taxon>
        <taxon>Tracheophyta</taxon>
        <taxon>Spermatophyta</taxon>
        <taxon>Magnoliopsida</taxon>
        <taxon>Liliopsida</taxon>
        <taxon>Zingiberales</taxon>
        <taxon>Musaceae</taxon>
        <taxon>Ensete</taxon>
    </lineage>
</organism>
<evidence type="ECO:0000256" key="1">
    <source>
        <dbReference type="SAM" id="Phobius"/>
    </source>
</evidence>
<keyword evidence="1" id="KW-1133">Transmembrane helix</keyword>
<dbReference type="EMBL" id="AMZH03019808">
    <property type="protein sequence ID" value="RRT39879.1"/>
    <property type="molecule type" value="Genomic_DNA"/>
</dbReference>
<accession>A0A426XK31</accession>
<sequence>MVDFAIPLLRRGTGAFIVSVVGPSYLITLLPLRLTMLSYLSTMPAILATDFPHRVGHVGGTIVRGHEDVAARSTSAISFFPPSPQEDILEVPD</sequence>
<comment type="caution">
    <text evidence="2">The sequence shown here is derived from an EMBL/GenBank/DDBJ whole genome shotgun (WGS) entry which is preliminary data.</text>
</comment>
<evidence type="ECO:0000313" key="2">
    <source>
        <dbReference type="EMBL" id="RRT39879.1"/>
    </source>
</evidence>
<keyword evidence="1" id="KW-0472">Membrane</keyword>
<protein>
    <submittedName>
        <fullName evidence="2">Uncharacterized protein</fullName>
    </submittedName>
</protein>
<keyword evidence="1" id="KW-0812">Transmembrane</keyword>
<feature type="transmembrane region" description="Helical" evidence="1">
    <location>
        <begin position="12"/>
        <end position="32"/>
    </location>
</feature>
<dbReference type="Proteomes" id="UP000287651">
    <property type="component" value="Unassembled WGS sequence"/>
</dbReference>